<keyword evidence="4 7" id="KW-0378">Hydrolase</keyword>
<dbReference type="PANTHER" id="PTHR43806">
    <property type="entry name" value="PEPTIDASE S8"/>
    <property type="match status" value="1"/>
</dbReference>
<dbReference type="PROSITE" id="PS00138">
    <property type="entry name" value="SUBTILASE_SER"/>
    <property type="match status" value="1"/>
</dbReference>
<evidence type="ECO:0000259" key="9">
    <source>
        <dbReference type="Pfam" id="PF00082"/>
    </source>
</evidence>
<dbReference type="Proteomes" id="UP000244855">
    <property type="component" value="Unassembled WGS sequence"/>
</dbReference>
<dbReference type="GO" id="GO:0004252">
    <property type="term" value="F:serine-type endopeptidase activity"/>
    <property type="evidence" value="ECO:0007669"/>
    <property type="project" value="UniProtKB-UniRule"/>
</dbReference>
<accession>A0A2V1D7G6</accession>
<organism evidence="11 12">
    <name type="scientific">Periconia macrospinosa</name>
    <dbReference type="NCBI Taxonomy" id="97972"/>
    <lineage>
        <taxon>Eukaryota</taxon>
        <taxon>Fungi</taxon>
        <taxon>Dikarya</taxon>
        <taxon>Ascomycota</taxon>
        <taxon>Pezizomycotina</taxon>
        <taxon>Dothideomycetes</taxon>
        <taxon>Pleosporomycetidae</taxon>
        <taxon>Pleosporales</taxon>
        <taxon>Massarineae</taxon>
        <taxon>Periconiaceae</taxon>
        <taxon>Periconia</taxon>
    </lineage>
</organism>
<evidence type="ECO:0000313" key="11">
    <source>
        <dbReference type="EMBL" id="PVH93995.1"/>
    </source>
</evidence>
<evidence type="ECO:0000256" key="4">
    <source>
        <dbReference type="ARBA" id="ARBA00022801"/>
    </source>
</evidence>
<feature type="signal peptide" evidence="8">
    <location>
        <begin position="1"/>
        <end position="25"/>
    </location>
</feature>
<dbReference type="InterPro" id="IPR015500">
    <property type="entry name" value="Peptidase_S8_subtilisin-rel"/>
</dbReference>
<dbReference type="GO" id="GO:0016020">
    <property type="term" value="C:membrane"/>
    <property type="evidence" value="ECO:0007669"/>
    <property type="project" value="InterPro"/>
</dbReference>
<dbReference type="EMBL" id="KZ805556">
    <property type="protein sequence ID" value="PVH93995.1"/>
    <property type="molecule type" value="Genomic_DNA"/>
</dbReference>
<feature type="active site" description="Charge relay system" evidence="6 7">
    <location>
        <position position="167"/>
    </location>
</feature>
<evidence type="ECO:0000313" key="12">
    <source>
        <dbReference type="Proteomes" id="UP000244855"/>
    </source>
</evidence>
<dbReference type="InterPro" id="IPR010435">
    <property type="entry name" value="C5a/SBT2-like_Fn3"/>
</dbReference>
<dbReference type="Pfam" id="PF00082">
    <property type="entry name" value="Peptidase_S8"/>
    <property type="match status" value="1"/>
</dbReference>
<keyword evidence="12" id="KW-1185">Reference proteome</keyword>
<feature type="chain" id="PRO_5015890074" evidence="8">
    <location>
        <begin position="26"/>
        <end position="908"/>
    </location>
</feature>
<proteinExistence type="inferred from homology"/>
<dbReference type="AlphaFoldDB" id="A0A2V1D7G6"/>
<dbReference type="InterPro" id="IPR050131">
    <property type="entry name" value="Peptidase_S8_subtilisin-like"/>
</dbReference>
<dbReference type="InterPro" id="IPR000209">
    <property type="entry name" value="Peptidase_S8/S53_dom"/>
</dbReference>
<evidence type="ECO:0000256" key="5">
    <source>
        <dbReference type="ARBA" id="ARBA00022825"/>
    </source>
</evidence>
<dbReference type="OrthoDB" id="10256524at2759"/>
<sequence length="908" mass="98144">MPWPSSPPVVLLLLYISISIASASAAHSQIAIVELAAGNTVNIDDLVHDFARLAQRADTSSRVQQRADLRSALFAGFSIAITSKTAAAAVASLHHVRRHPAVIRAWSVSRVSTTSASKLLPASTSASSDEDEDAYADELFPPHVQIGLDRLHAQGVTGQGIRIAVLDTGFDYKQRAFGYKIGTDLKLTYGYDWTTQQPDPYVDCSHHGTHVLGLLAADKTRFGVVGAAPRATVELHRVFDCDDKADEDVLFAALTAAWMRGVHVINCSWGLSNAYESAISTLAARIMANGTYVQFTAGNKGPRPFTINAPGASHDVPAVGSVDCTSSASYFWNGSFYADGVAHELQWVPGLTNHTVTRFPDNLAVWAPLEKRPENAAWQPDAFPESLQVPDMEMHVLLVRLDFFGIYMKEINAIIKPKYVLTYHPATNDSAYPGMYFPSWPLSTLPHTKALATLEHDTAVAILQRVLTGSDVHITLATSESFQDRAMYTLNYRTGGRMTEFSAWGPSVHGEAGVTFAAPGGRILSTVPRLYGGFGQLTGTSMAAPIVSGVVALLRQMHPDWTPNTVRNVLATTARPMSYTDNSTLDYGFLAPVIQQGGGLIDAYAAAHVKALVNVSALDFGDLTHKPVSLSFTVTNIGQQTLRYTLNHIGAASGYAKVSGNATAFADDKYLEQSQMLMAVFANVHITPATLELQAGQTAAVRVSVTPPTNMDPTRVPFYGGYIALNSTDDQQNLTLPYSGIAARLDTDFKLLPIGSVRAAIYDEHLQTTSVIGADSTFRIESTQNGTLSTSGAWPSITFGAPLVQIQDAQVSLLNIGTGQIVATHSLTHSDWANKYWPWDGTYNAAPSSGSYVWTLRYSSLSSSAENRDYLEMQTDSFDIIVHDQPNPEDSIPDYDMVVCEIGPADGW</sequence>
<dbReference type="PRINTS" id="PR00723">
    <property type="entry name" value="SUBTILISIN"/>
</dbReference>
<protein>
    <submittedName>
        <fullName evidence="11">Subtilisin-like protein</fullName>
    </submittedName>
</protein>
<keyword evidence="5 7" id="KW-0720">Serine protease</keyword>
<comment type="similarity">
    <text evidence="1 7">Belongs to the peptidase S8 family.</text>
</comment>
<evidence type="ECO:0000256" key="3">
    <source>
        <dbReference type="ARBA" id="ARBA00022729"/>
    </source>
</evidence>
<evidence type="ECO:0000256" key="6">
    <source>
        <dbReference type="PIRSR" id="PIRSR615500-1"/>
    </source>
</evidence>
<evidence type="ECO:0000256" key="7">
    <source>
        <dbReference type="PROSITE-ProRule" id="PRU01240"/>
    </source>
</evidence>
<keyword evidence="2 7" id="KW-0645">Protease</keyword>
<dbReference type="InterPro" id="IPR023828">
    <property type="entry name" value="Peptidase_S8_Ser-AS"/>
</dbReference>
<keyword evidence="3 8" id="KW-0732">Signal</keyword>
<evidence type="ECO:0000256" key="2">
    <source>
        <dbReference type="ARBA" id="ARBA00022670"/>
    </source>
</evidence>
<feature type="domain" description="Peptidase S8/S53" evidence="9">
    <location>
        <begin position="158"/>
        <end position="576"/>
    </location>
</feature>
<dbReference type="PANTHER" id="PTHR43806:SF11">
    <property type="entry name" value="CEREVISIN-RELATED"/>
    <property type="match status" value="1"/>
</dbReference>
<feature type="domain" description="C5a peptidase/Subtilisin-like protease SBT2-like Fn3-like" evidence="10">
    <location>
        <begin position="620"/>
        <end position="738"/>
    </location>
</feature>
<dbReference type="Gene3D" id="2.60.40.1710">
    <property type="entry name" value="Subtilisin-like superfamily"/>
    <property type="match status" value="1"/>
</dbReference>
<feature type="active site" description="Charge relay system" evidence="6 7">
    <location>
        <position position="207"/>
    </location>
</feature>
<evidence type="ECO:0000256" key="8">
    <source>
        <dbReference type="SAM" id="SignalP"/>
    </source>
</evidence>
<dbReference type="GO" id="GO:0006508">
    <property type="term" value="P:proteolysis"/>
    <property type="evidence" value="ECO:0007669"/>
    <property type="project" value="UniProtKB-KW"/>
</dbReference>
<name>A0A2V1D7G6_9PLEO</name>
<feature type="active site" description="Charge relay system" evidence="6 7">
    <location>
        <position position="541"/>
    </location>
</feature>
<evidence type="ECO:0000259" key="10">
    <source>
        <dbReference type="Pfam" id="PF06280"/>
    </source>
</evidence>
<dbReference type="Pfam" id="PF06280">
    <property type="entry name" value="fn3_5"/>
    <property type="match status" value="1"/>
</dbReference>
<reference evidence="11 12" key="1">
    <citation type="journal article" date="2018" name="Sci. Rep.">
        <title>Comparative genomics provides insights into the lifestyle and reveals functional heterogeneity of dark septate endophytic fungi.</title>
        <authorList>
            <person name="Knapp D.G."/>
            <person name="Nemeth J.B."/>
            <person name="Barry K."/>
            <person name="Hainaut M."/>
            <person name="Henrissat B."/>
            <person name="Johnson J."/>
            <person name="Kuo A."/>
            <person name="Lim J.H.P."/>
            <person name="Lipzen A."/>
            <person name="Nolan M."/>
            <person name="Ohm R.A."/>
            <person name="Tamas L."/>
            <person name="Grigoriev I.V."/>
            <person name="Spatafora J.W."/>
            <person name="Nagy L.G."/>
            <person name="Kovacs G.M."/>
        </authorList>
    </citation>
    <scope>NUCLEOTIDE SEQUENCE [LARGE SCALE GENOMIC DNA]</scope>
    <source>
        <strain evidence="11 12">DSE2036</strain>
    </source>
</reference>
<dbReference type="Gene3D" id="3.40.50.200">
    <property type="entry name" value="Peptidase S8/S53 domain"/>
    <property type="match status" value="2"/>
</dbReference>
<dbReference type="STRING" id="97972.A0A2V1D7G6"/>
<dbReference type="PROSITE" id="PS51892">
    <property type="entry name" value="SUBTILASE"/>
    <property type="match status" value="1"/>
</dbReference>
<dbReference type="SUPFAM" id="SSF52743">
    <property type="entry name" value="Subtilisin-like"/>
    <property type="match status" value="1"/>
</dbReference>
<evidence type="ECO:0000256" key="1">
    <source>
        <dbReference type="ARBA" id="ARBA00011073"/>
    </source>
</evidence>
<dbReference type="InterPro" id="IPR036852">
    <property type="entry name" value="Peptidase_S8/S53_dom_sf"/>
</dbReference>
<gene>
    <name evidence="11" type="ORF">DM02DRAFT_676487</name>
</gene>